<proteinExistence type="predicted"/>
<accession>A0ACB7RV07</accession>
<dbReference type="Proteomes" id="UP000821845">
    <property type="component" value="Chromosome 7"/>
</dbReference>
<evidence type="ECO:0000313" key="1">
    <source>
        <dbReference type="EMBL" id="KAH6925646.1"/>
    </source>
</evidence>
<gene>
    <name evidence="1" type="ORF">HPB50_008287</name>
</gene>
<evidence type="ECO:0000313" key="2">
    <source>
        <dbReference type="Proteomes" id="UP000821845"/>
    </source>
</evidence>
<dbReference type="EMBL" id="CM023487">
    <property type="protein sequence ID" value="KAH6925646.1"/>
    <property type="molecule type" value="Genomic_DNA"/>
</dbReference>
<organism evidence="1 2">
    <name type="scientific">Hyalomma asiaticum</name>
    <name type="common">Tick</name>
    <dbReference type="NCBI Taxonomy" id="266040"/>
    <lineage>
        <taxon>Eukaryota</taxon>
        <taxon>Metazoa</taxon>
        <taxon>Ecdysozoa</taxon>
        <taxon>Arthropoda</taxon>
        <taxon>Chelicerata</taxon>
        <taxon>Arachnida</taxon>
        <taxon>Acari</taxon>
        <taxon>Parasitiformes</taxon>
        <taxon>Ixodida</taxon>
        <taxon>Ixodoidea</taxon>
        <taxon>Ixodidae</taxon>
        <taxon>Hyalomminae</taxon>
        <taxon>Hyalomma</taxon>
    </lineage>
</organism>
<name>A0ACB7RV07_HYAAI</name>
<reference evidence="1" key="1">
    <citation type="submission" date="2020-05" db="EMBL/GenBank/DDBJ databases">
        <title>Large-scale comparative analyses of tick genomes elucidate their genetic diversity and vector capacities.</title>
        <authorList>
            <person name="Jia N."/>
            <person name="Wang J."/>
            <person name="Shi W."/>
            <person name="Du L."/>
            <person name="Sun Y."/>
            <person name="Zhan W."/>
            <person name="Jiang J."/>
            <person name="Wang Q."/>
            <person name="Zhang B."/>
            <person name="Ji P."/>
            <person name="Sakyi L.B."/>
            <person name="Cui X."/>
            <person name="Yuan T."/>
            <person name="Jiang B."/>
            <person name="Yang W."/>
            <person name="Lam T.T.-Y."/>
            <person name="Chang Q."/>
            <person name="Ding S."/>
            <person name="Wang X."/>
            <person name="Zhu J."/>
            <person name="Ruan X."/>
            <person name="Zhao L."/>
            <person name="Wei J."/>
            <person name="Que T."/>
            <person name="Du C."/>
            <person name="Cheng J."/>
            <person name="Dai P."/>
            <person name="Han X."/>
            <person name="Huang E."/>
            <person name="Gao Y."/>
            <person name="Liu J."/>
            <person name="Shao H."/>
            <person name="Ye R."/>
            <person name="Li L."/>
            <person name="Wei W."/>
            <person name="Wang X."/>
            <person name="Wang C."/>
            <person name="Yang T."/>
            <person name="Huo Q."/>
            <person name="Li W."/>
            <person name="Guo W."/>
            <person name="Chen H."/>
            <person name="Zhou L."/>
            <person name="Ni X."/>
            <person name="Tian J."/>
            <person name="Zhou Y."/>
            <person name="Sheng Y."/>
            <person name="Liu T."/>
            <person name="Pan Y."/>
            <person name="Xia L."/>
            <person name="Li J."/>
            <person name="Zhao F."/>
            <person name="Cao W."/>
        </authorList>
    </citation>
    <scope>NUCLEOTIDE SEQUENCE</scope>
    <source>
        <strain evidence="1">Hyas-2018</strain>
    </source>
</reference>
<protein>
    <submittedName>
        <fullName evidence="1">Uncharacterized protein</fullName>
    </submittedName>
</protein>
<keyword evidence="2" id="KW-1185">Reference proteome</keyword>
<sequence length="439" mass="47608">MCIEEDLTPLVERAVESNADELWQLSRFLWENPELALQEFKAHDKICDFLENRGFTVRRRHLLDTAFRAEFQAPGGSNGPTVAIIAEYDALPEVGHGCGHNLIAEAAVGAAIAVVEATKKTSNACGKLVVIGTPAEECYGGKEMLVQKGAFRDIDVAMMVHPMHQDTLRVALNASQQITVSYQGRAAHAAACPWEGVNALDAAVASYVNVALLRQQTKPSCRIHGIITESGSYANIIPETSKVVYHIRGQTADELYQLRARAEDCFEAAAQATNCTVTMAKDVVYKDVVHNATLSKVYRKHGQTLGVKFTDAELGCMEFCGASTDAGNVSYEVPMIHPMFAIRADGMNHTAAFAEGANSPQAQLPTLRAAKIMALTALDLLRDPALVSEIKTEFAQWKNGRTQKQVTLVKSVTLSELPVSANVCRTAHFVNGAPLLQGK</sequence>
<comment type="caution">
    <text evidence="1">The sequence shown here is derived from an EMBL/GenBank/DDBJ whole genome shotgun (WGS) entry which is preliminary data.</text>
</comment>